<evidence type="ECO:0000256" key="11">
    <source>
        <dbReference type="ARBA" id="ARBA00048679"/>
    </source>
</evidence>
<dbReference type="EC" id="2.7.11.1" evidence="2"/>
<feature type="domain" description="AGC-kinase C-terminal" evidence="14">
    <location>
        <begin position="945"/>
        <end position="988"/>
    </location>
</feature>
<dbReference type="GO" id="GO:0005524">
    <property type="term" value="F:ATP binding"/>
    <property type="evidence" value="ECO:0007669"/>
    <property type="project" value="UniProtKB-KW"/>
</dbReference>
<feature type="compositionally biased region" description="Low complexity" evidence="12">
    <location>
        <begin position="787"/>
        <end position="798"/>
    </location>
</feature>
<keyword evidence="7" id="KW-0418">Kinase</keyword>
<keyword evidence="4" id="KW-0723">Serine/threonine-protein kinase</keyword>
<feature type="region of interest" description="Disordered" evidence="12">
    <location>
        <begin position="671"/>
        <end position="753"/>
    </location>
</feature>
<feature type="region of interest" description="Disordered" evidence="12">
    <location>
        <begin position="774"/>
        <end position="798"/>
    </location>
</feature>
<evidence type="ECO:0000256" key="12">
    <source>
        <dbReference type="SAM" id="MobiDB-lite"/>
    </source>
</evidence>
<protein>
    <recommendedName>
        <fullName evidence="3">Serine/threonine-protein kinase greatwall</fullName>
        <ecNumber evidence="2">2.7.11.1</ecNumber>
    </recommendedName>
    <alternativeName>
        <fullName evidence="9">Microtubule-associated serine/threonine-protein kinase-like</fullName>
    </alternativeName>
</protein>
<proteinExistence type="inferred from homology"/>
<dbReference type="InterPro" id="IPR011009">
    <property type="entry name" value="Kinase-like_dom_sf"/>
</dbReference>
<dbReference type="InterPro" id="IPR000961">
    <property type="entry name" value="AGC-kinase_C"/>
</dbReference>
<evidence type="ECO:0000256" key="9">
    <source>
        <dbReference type="ARBA" id="ARBA00033099"/>
    </source>
</evidence>
<dbReference type="GO" id="GO:0035556">
    <property type="term" value="P:intracellular signal transduction"/>
    <property type="evidence" value="ECO:0007669"/>
    <property type="project" value="TreeGrafter"/>
</dbReference>
<dbReference type="FunFam" id="1.10.510.10:FF:000278">
    <property type="entry name" value="serine/threonine-protein kinase greatwall isoform X1"/>
    <property type="match status" value="1"/>
</dbReference>
<comment type="catalytic activity">
    <reaction evidence="10">
        <text>L-threonyl-[protein] + ATP = O-phospho-L-threonyl-[protein] + ADP + H(+)</text>
        <dbReference type="Rhea" id="RHEA:46608"/>
        <dbReference type="Rhea" id="RHEA-COMP:11060"/>
        <dbReference type="Rhea" id="RHEA-COMP:11605"/>
        <dbReference type="ChEBI" id="CHEBI:15378"/>
        <dbReference type="ChEBI" id="CHEBI:30013"/>
        <dbReference type="ChEBI" id="CHEBI:30616"/>
        <dbReference type="ChEBI" id="CHEBI:61977"/>
        <dbReference type="ChEBI" id="CHEBI:456216"/>
        <dbReference type="EC" id="2.7.11.1"/>
    </reaction>
</comment>
<keyword evidence="6" id="KW-0547">Nucleotide-binding</keyword>
<evidence type="ECO:0000256" key="3">
    <source>
        <dbReference type="ARBA" id="ARBA00022148"/>
    </source>
</evidence>
<evidence type="ECO:0000256" key="10">
    <source>
        <dbReference type="ARBA" id="ARBA00047899"/>
    </source>
</evidence>
<dbReference type="Gene3D" id="1.10.510.10">
    <property type="entry name" value="Transferase(Phosphotransferase) domain 1"/>
    <property type="match status" value="2"/>
</dbReference>
<dbReference type="SMART" id="SM00220">
    <property type="entry name" value="S_TKc"/>
    <property type="match status" value="1"/>
</dbReference>
<feature type="compositionally biased region" description="Polar residues" evidence="12">
    <location>
        <begin position="342"/>
        <end position="351"/>
    </location>
</feature>
<feature type="domain" description="Protein kinase" evidence="13">
    <location>
        <begin position="35"/>
        <end position="277"/>
    </location>
</feature>
<evidence type="ECO:0000259" key="14">
    <source>
        <dbReference type="PROSITE" id="PS51285"/>
    </source>
</evidence>
<feature type="compositionally biased region" description="Polar residues" evidence="12">
    <location>
        <begin position="718"/>
        <end position="727"/>
    </location>
</feature>
<feature type="compositionally biased region" description="Basic and acidic residues" evidence="12">
    <location>
        <begin position="701"/>
        <end position="714"/>
    </location>
</feature>
<feature type="region of interest" description="Disordered" evidence="12">
    <location>
        <begin position="325"/>
        <end position="351"/>
    </location>
</feature>
<dbReference type="PROSITE" id="PS51285">
    <property type="entry name" value="AGC_KINASE_CTER"/>
    <property type="match status" value="1"/>
</dbReference>
<feature type="domain" description="Protein kinase" evidence="13">
    <location>
        <begin position="630"/>
        <end position="944"/>
    </location>
</feature>
<reference evidence="15" key="1">
    <citation type="submission" date="2015-09" db="EMBL/GenBank/DDBJ databases">
        <title>Scylla olivacea transcriptome.</title>
        <authorList>
            <person name="Ikhwanuddin M."/>
        </authorList>
    </citation>
    <scope>NUCLEOTIDE SEQUENCE</scope>
</reference>
<feature type="compositionally biased region" description="Basic and acidic residues" evidence="12">
    <location>
        <begin position="325"/>
        <end position="339"/>
    </location>
</feature>
<dbReference type="GO" id="GO:0005634">
    <property type="term" value="C:nucleus"/>
    <property type="evidence" value="ECO:0007669"/>
    <property type="project" value="TreeGrafter"/>
</dbReference>
<feature type="region of interest" description="Disordered" evidence="12">
    <location>
        <begin position="440"/>
        <end position="478"/>
    </location>
</feature>
<dbReference type="GO" id="GO:0004674">
    <property type="term" value="F:protein serine/threonine kinase activity"/>
    <property type="evidence" value="ECO:0007669"/>
    <property type="project" value="UniProtKB-KW"/>
</dbReference>
<keyword evidence="8" id="KW-0067">ATP-binding</keyword>
<feature type="compositionally biased region" description="Basic and acidic residues" evidence="12">
    <location>
        <begin position="635"/>
        <end position="645"/>
    </location>
</feature>
<feature type="compositionally biased region" description="Basic and acidic residues" evidence="12">
    <location>
        <begin position="1"/>
        <end position="19"/>
    </location>
</feature>
<dbReference type="PANTHER" id="PTHR24356:SF1">
    <property type="entry name" value="SERINE_THREONINE-PROTEIN KINASE GREATWALL"/>
    <property type="match status" value="1"/>
</dbReference>
<evidence type="ECO:0000256" key="2">
    <source>
        <dbReference type="ARBA" id="ARBA00012513"/>
    </source>
</evidence>
<dbReference type="PANTHER" id="PTHR24356">
    <property type="entry name" value="SERINE/THREONINE-PROTEIN KINASE"/>
    <property type="match status" value="1"/>
</dbReference>
<dbReference type="FunFam" id="1.10.510.10:FF:000604">
    <property type="entry name" value="AGC protein kinase"/>
    <property type="match status" value="1"/>
</dbReference>
<dbReference type="InterPro" id="IPR008271">
    <property type="entry name" value="Ser/Thr_kinase_AS"/>
</dbReference>
<feature type="region of interest" description="Disordered" evidence="12">
    <location>
        <begin position="601"/>
        <end position="651"/>
    </location>
</feature>
<dbReference type="Pfam" id="PF00069">
    <property type="entry name" value="Pkinase"/>
    <property type="match status" value="2"/>
</dbReference>
<dbReference type="EMBL" id="GDRN01095110">
    <property type="protein sequence ID" value="JAI59602.1"/>
    <property type="molecule type" value="Transcribed_RNA"/>
</dbReference>
<evidence type="ECO:0000256" key="4">
    <source>
        <dbReference type="ARBA" id="ARBA00022527"/>
    </source>
</evidence>
<name>A0A0P4W207_SCYOL</name>
<comment type="similarity">
    <text evidence="1">Belongs to the protein kinase superfamily. AGC Ser/Thr protein kinase family.</text>
</comment>
<evidence type="ECO:0000256" key="8">
    <source>
        <dbReference type="ARBA" id="ARBA00022840"/>
    </source>
</evidence>
<feature type="compositionally biased region" description="Polar residues" evidence="12">
    <location>
        <begin position="815"/>
        <end position="824"/>
    </location>
</feature>
<feature type="region of interest" description="Disordered" evidence="12">
    <location>
        <begin position="815"/>
        <end position="835"/>
    </location>
</feature>
<evidence type="ECO:0000256" key="6">
    <source>
        <dbReference type="ARBA" id="ARBA00022741"/>
    </source>
</evidence>
<feature type="compositionally biased region" description="Polar residues" evidence="12">
    <location>
        <begin position="269"/>
        <end position="293"/>
    </location>
</feature>
<dbReference type="Gene3D" id="3.30.200.20">
    <property type="entry name" value="Phosphorylase Kinase, domain 1"/>
    <property type="match status" value="2"/>
</dbReference>
<dbReference type="InterPro" id="IPR000719">
    <property type="entry name" value="Prot_kinase_dom"/>
</dbReference>
<evidence type="ECO:0000256" key="1">
    <source>
        <dbReference type="ARBA" id="ARBA00009903"/>
    </source>
</evidence>
<comment type="catalytic activity">
    <reaction evidence="11">
        <text>L-seryl-[protein] + ATP = O-phospho-L-seryl-[protein] + ADP + H(+)</text>
        <dbReference type="Rhea" id="RHEA:17989"/>
        <dbReference type="Rhea" id="RHEA-COMP:9863"/>
        <dbReference type="Rhea" id="RHEA-COMP:11604"/>
        <dbReference type="ChEBI" id="CHEBI:15378"/>
        <dbReference type="ChEBI" id="CHEBI:29999"/>
        <dbReference type="ChEBI" id="CHEBI:30616"/>
        <dbReference type="ChEBI" id="CHEBI:83421"/>
        <dbReference type="ChEBI" id="CHEBI:456216"/>
        <dbReference type="EC" id="2.7.11.1"/>
    </reaction>
</comment>
<organism evidence="15">
    <name type="scientific">Scylla olivacea</name>
    <name type="common">Orange mud crab</name>
    <name type="synonym">Cancer olivacea</name>
    <dbReference type="NCBI Taxonomy" id="85551"/>
    <lineage>
        <taxon>Eukaryota</taxon>
        <taxon>Metazoa</taxon>
        <taxon>Ecdysozoa</taxon>
        <taxon>Arthropoda</taxon>
        <taxon>Crustacea</taxon>
        <taxon>Multicrustacea</taxon>
        <taxon>Malacostraca</taxon>
        <taxon>Eumalacostraca</taxon>
        <taxon>Eucarida</taxon>
        <taxon>Decapoda</taxon>
        <taxon>Pleocyemata</taxon>
        <taxon>Brachyura</taxon>
        <taxon>Eubrachyura</taxon>
        <taxon>Portunoidea</taxon>
        <taxon>Portunidae</taxon>
        <taxon>Portuninae</taxon>
        <taxon>Scylla</taxon>
    </lineage>
</organism>
<evidence type="ECO:0000256" key="7">
    <source>
        <dbReference type="ARBA" id="ARBA00022777"/>
    </source>
</evidence>
<evidence type="ECO:0000313" key="15">
    <source>
        <dbReference type="EMBL" id="JAI59602.1"/>
    </source>
</evidence>
<sequence length="988" mass="109367">MEQSENKENILLHRDKTADDGAADSTNKMPKIEDFQFLKPISRGAFGKVFLGCKKENSSQLYAIKVVKKSDILHKNMVEQVITERDALARTKSPYCVQLYYSLQTASNVYLIMEYLIGGDLKSLLAIYGYFDEPMATFYAAELGLALHYLHSHGIVHRDVKPDNLLLDNKGHLKLTDFGLSKITLHKDITGTPTGNLPAQLYMRTPGQILSLASQLSFRSEDGNLTLDSSLVSDQSTLSNAGLKKLSSRSRSFIQRGQSRTRGRVAANVNTSMQSTTPCSRNSGAVSPATVSPTVKKECPTMEESPNTNRYGTFSDLKKHFDFSSDCSPKEQSDKEVKSRVPSPSTPKFYTPCQSPHECQLVYPSPKEGDISSDFDISSVSDFGHESGIHPLSVLHSRDNSLDDIKEEDMEEIKASDDHMNTSSPKHVSSTTVDLTCVHESDSSMQSVDPVKTNELSHRKHREKRRDPDTDPSVDTCENNASLKDDSCISGYSDDVFLDEASNASSLEPFDLNAALKSTNENDLNKLHPRLRALSQLTDYVSPVATLVSTQSAKSKPVFSVADITTSSPVSPNFRKWDQNSKFPKTASQTVLQMAVCDSKVPAENTEESPNKEIISTTSRPNCDGIQGTYNSSRSKGDTTVEDTVHQTPNSRGQHVLENFKVPAYARGIKRPMGSTSSASPVTASSGPHSTGLTRTFGTIHFDENTPKKQDTKRLRVSKQSRTSFRTLNEGRGTPDNQIKRDSGVELTEQNSMNSSDVTFELVRWYSESDMSIDEAERKPSAKGNPSPSAVSSASHASRSQHFLSYHTPARIPSIPSSPLQEFGQTPLRAPKSVRRGVQPIGCESRILGTPDYLAPELLLHLGHGPAVDWWALGVCLFEFMTGIPPFNDETPEAVFHNILQRDIPWPENEEALSKEAVECVDKLLEYDPKTRADFEYIKTTALFSNIDWTNLSSTQPPFIPQPDDAMDTTYFEARNNIQHLTVSNFDL</sequence>
<dbReference type="PROSITE" id="PS50011">
    <property type="entry name" value="PROTEIN_KINASE_DOM"/>
    <property type="match status" value="2"/>
</dbReference>
<keyword evidence="5" id="KW-0808">Transferase</keyword>
<dbReference type="AlphaFoldDB" id="A0A0P4W207"/>
<dbReference type="SUPFAM" id="SSF56112">
    <property type="entry name" value="Protein kinase-like (PK-like)"/>
    <property type="match status" value="1"/>
</dbReference>
<evidence type="ECO:0000259" key="13">
    <source>
        <dbReference type="PROSITE" id="PS50011"/>
    </source>
</evidence>
<feature type="compositionally biased region" description="Low complexity" evidence="12">
    <location>
        <begin position="674"/>
        <end position="688"/>
    </location>
</feature>
<dbReference type="InterPro" id="IPR050236">
    <property type="entry name" value="Ser_Thr_kinase_AGC"/>
</dbReference>
<dbReference type="PROSITE" id="PS00108">
    <property type="entry name" value="PROTEIN_KINASE_ST"/>
    <property type="match status" value="1"/>
</dbReference>
<evidence type="ECO:0000256" key="5">
    <source>
        <dbReference type="ARBA" id="ARBA00022679"/>
    </source>
</evidence>
<accession>A0A0P4W207</accession>
<feature type="region of interest" description="Disordered" evidence="12">
    <location>
        <begin position="269"/>
        <end position="310"/>
    </location>
</feature>
<dbReference type="FunFam" id="3.30.200.20:FF:000550">
    <property type="entry name" value="Serine/threonine-protein kinase greatwall"/>
    <property type="match status" value="1"/>
</dbReference>
<feature type="region of interest" description="Disordered" evidence="12">
    <location>
        <begin position="1"/>
        <end position="25"/>
    </location>
</feature>